<sequence>MVAPSPYRTAIIDCVKSGMTNSEIVKKLKMTCKEGDVHSNQTHSGKKHEKDGKRIRNESRIDENYCQGQAEDDSLPPFLQPLSKIMSFRESSHFVIFSTPLQCYCR</sequence>
<evidence type="ECO:0000313" key="3">
    <source>
        <dbReference type="Proteomes" id="UP000835052"/>
    </source>
</evidence>
<evidence type="ECO:0000313" key="2">
    <source>
        <dbReference type="EMBL" id="CAD6185394.1"/>
    </source>
</evidence>
<feature type="compositionally biased region" description="Basic and acidic residues" evidence="1">
    <location>
        <begin position="48"/>
        <end position="63"/>
    </location>
</feature>
<feature type="region of interest" description="Disordered" evidence="1">
    <location>
        <begin position="35"/>
        <end position="69"/>
    </location>
</feature>
<keyword evidence="3" id="KW-1185">Reference proteome</keyword>
<protein>
    <submittedName>
        <fullName evidence="2">Uncharacterized protein</fullName>
    </submittedName>
</protein>
<gene>
    <name evidence="2" type="ORF">CAUJ_LOCUS1313</name>
</gene>
<reference evidence="2" key="1">
    <citation type="submission" date="2020-10" db="EMBL/GenBank/DDBJ databases">
        <authorList>
            <person name="Kikuchi T."/>
        </authorList>
    </citation>
    <scope>NUCLEOTIDE SEQUENCE</scope>
    <source>
        <strain evidence="2">NKZ352</strain>
    </source>
</reference>
<dbReference type="AlphaFoldDB" id="A0A8S1GR70"/>
<name>A0A8S1GR70_9PELO</name>
<organism evidence="2 3">
    <name type="scientific">Caenorhabditis auriculariae</name>
    <dbReference type="NCBI Taxonomy" id="2777116"/>
    <lineage>
        <taxon>Eukaryota</taxon>
        <taxon>Metazoa</taxon>
        <taxon>Ecdysozoa</taxon>
        <taxon>Nematoda</taxon>
        <taxon>Chromadorea</taxon>
        <taxon>Rhabditida</taxon>
        <taxon>Rhabditina</taxon>
        <taxon>Rhabditomorpha</taxon>
        <taxon>Rhabditoidea</taxon>
        <taxon>Rhabditidae</taxon>
        <taxon>Peloderinae</taxon>
        <taxon>Caenorhabditis</taxon>
    </lineage>
</organism>
<proteinExistence type="predicted"/>
<comment type="caution">
    <text evidence="2">The sequence shown here is derived from an EMBL/GenBank/DDBJ whole genome shotgun (WGS) entry which is preliminary data.</text>
</comment>
<dbReference type="Proteomes" id="UP000835052">
    <property type="component" value="Unassembled WGS sequence"/>
</dbReference>
<evidence type="ECO:0000256" key="1">
    <source>
        <dbReference type="SAM" id="MobiDB-lite"/>
    </source>
</evidence>
<dbReference type="EMBL" id="CAJGYM010000002">
    <property type="protein sequence ID" value="CAD6185394.1"/>
    <property type="molecule type" value="Genomic_DNA"/>
</dbReference>
<accession>A0A8S1GR70</accession>